<dbReference type="PANTHER" id="PTHR34408:SF1">
    <property type="entry name" value="GLYCOSYL HYDROLASE FAMILY 19 DOMAIN-CONTAINING PROTEIN HI_1415"/>
    <property type="match status" value="1"/>
</dbReference>
<dbReference type="InterPro" id="IPR052354">
    <property type="entry name" value="Cell_Wall_Dynamics_Protein"/>
</dbReference>
<dbReference type="SUPFAM" id="SSF53955">
    <property type="entry name" value="Lysozyme-like"/>
    <property type="match status" value="1"/>
</dbReference>
<dbReference type="PANTHER" id="PTHR34408">
    <property type="entry name" value="FAMILY PROTEIN, PUTATIVE-RELATED"/>
    <property type="match status" value="1"/>
</dbReference>
<dbReference type="InterPro" id="IPR023346">
    <property type="entry name" value="Lysozyme-like_dom_sf"/>
</dbReference>
<reference evidence="1" key="1">
    <citation type="submission" date="2020-05" db="EMBL/GenBank/DDBJ databases">
        <authorList>
            <person name="Chiriac C."/>
            <person name="Salcher M."/>
            <person name="Ghai R."/>
            <person name="Kavagutti S V."/>
        </authorList>
    </citation>
    <scope>NUCLEOTIDE SEQUENCE</scope>
</reference>
<organism evidence="1">
    <name type="scientific">uncultured Caudovirales phage</name>
    <dbReference type="NCBI Taxonomy" id="2100421"/>
    <lineage>
        <taxon>Viruses</taxon>
        <taxon>Duplodnaviria</taxon>
        <taxon>Heunggongvirae</taxon>
        <taxon>Uroviricota</taxon>
        <taxon>Caudoviricetes</taxon>
        <taxon>Peduoviridae</taxon>
        <taxon>Maltschvirus</taxon>
        <taxon>Maltschvirus maltsch</taxon>
    </lineage>
</organism>
<evidence type="ECO:0000313" key="1">
    <source>
        <dbReference type="EMBL" id="CAB4188147.1"/>
    </source>
</evidence>
<sequence length="172" mass="19882">MLTPETLKRIMPLTRFADRFAPLLEATCQEFDISTPERRAAFLSQLAHESAQMNTTREYASGEMYEGREDLGNTHEGDGRRFRGRGLIQLTGRANYTRYSQWAGIDYVRNPEWLERPEDACRVSGWFWDSHGLNELADEGDFKKITRRINGGTNGWADREQFWQRAKIALGC</sequence>
<dbReference type="Gene3D" id="1.10.530.10">
    <property type="match status" value="1"/>
</dbReference>
<protein>
    <submittedName>
        <fullName evidence="1">COG3179 Predicted chitinase</fullName>
    </submittedName>
</protein>
<proteinExistence type="predicted"/>
<accession>A0A6J5QZV8</accession>
<gene>
    <name evidence="1" type="ORF">UFOVP1165_40</name>
</gene>
<dbReference type="EMBL" id="LR797120">
    <property type="protein sequence ID" value="CAB4188147.1"/>
    <property type="molecule type" value="Genomic_DNA"/>
</dbReference>
<name>A0A6J5QZV8_9CAUD</name>